<feature type="region of interest" description="Disordered" evidence="1">
    <location>
        <begin position="408"/>
        <end position="711"/>
    </location>
</feature>
<dbReference type="RefSeq" id="XP_020073469.1">
    <property type="nucleotide sequence ID" value="XM_020216163.1"/>
</dbReference>
<feature type="region of interest" description="Disordered" evidence="1">
    <location>
        <begin position="180"/>
        <end position="393"/>
    </location>
</feature>
<feature type="compositionally biased region" description="Basic residues" evidence="1">
    <location>
        <begin position="665"/>
        <end position="696"/>
    </location>
</feature>
<feature type="compositionally biased region" description="Basic and acidic residues" evidence="1">
    <location>
        <begin position="201"/>
        <end position="213"/>
    </location>
</feature>
<feature type="compositionally biased region" description="Basic and acidic residues" evidence="1">
    <location>
        <begin position="701"/>
        <end position="711"/>
    </location>
</feature>
<evidence type="ECO:0000313" key="3">
    <source>
        <dbReference type="Proteomes" id="UP000094389"/>
    </source>
</evidence>
<dbReference type="OMA" id="FNLHYVR"/>
<evidence type="ECO:0000256" key="1">
    <source>
        <dbReference type="SAM" id="MobiDB-lite"/>
    </source>
</evidence>
<evidence type="ECO:0000313" key="2">
    <source>
        <dbReference type="EMBL" id="ODV76430.1"/>
    </source>
</evidence>
<sequence>MSLKEFIDDTRFGESWADDDFDPSSISVPTFHPRHNDGFNQSHMSPFNSGGFNQNFQHSQFRGSSYPEDERLRQFFIKFLDVPSFFGVEDMEDLFHSRFTKFVKLKLFWEIDFQGLRYASDPIEAIDMTRKVCYVEVESLDIFTKVLKWHDLYVNRGKIIPERGSFDDLRTYHELNRLLPEEDDPNLSGSARRSIKQTHHHSQDQHRQDHQHQDQSSQQQYAHHDFPPHHQPEPVYAGHLHQHRDAPRELPPLHVPSPAPTPRRVNPFGSAKPVDTLSRERELQKKMQGLEINKTTFRTLGSLEREKRHSESHQGYQNPKDHQSETSEVKHSKHSTEDKTSLNNNANVLKPAPQPTSVWGSPQSYAQVTSPPKSSFTVDLSKNSSKKDEKDKVKGKVILKRKIKKEFTKPSSENKAVEEPTKQQIVAPSSFDEGQPKTEGAPDDATVINDPKIVKARGVTDNVKKQIQRELKKTDVEPNSKVSPADSKPSPVKFVENGDVSESLPVVHNGYNTRGRLSGKTHARGRGRGRGRGGLRRGSDTAEQHLNKVPEPVKDKEAVNEIKKEHKKGKDSKSEYVGAELEPKKEVKKEARKEAKKETKKNVIKLQNDEKQMPKVELKEETTEQSNTFTQSSSESKQTAEPSDSIDNANQSREAFAHGIDGSRGRGRGRGRGYHGGRGRGRGRGSRGSVRGHFRNQSKTFHKEDAHGGDV</sequence>
<feature type="compositionally biased region" description="Basic and acidic residues" evidence="1">
    <location>
        <begin position="319"/>
        <end position="340"/>
    </location>
</feature>
<feature type="compositionally biased region" description="Polar residues" evidence="1">
    <location>
        <begin position="624"/>
        <end position="653"/>
    </location>
</feature>
<gene>
    <name evidence="2" type="ORF">CYBJADRAFT_170874</name>
</gene>
<reference evidence="2 3" key="1">
    <citation type="journal article" date="2016" name="Proc. Natl. Acad. Sci. U.S.A.">
        <title>Comparative genomics of biotechnologically important yeasts.</title>
        <authorList>
            <person name="Riley R."/>
            <person name="Haridas S."/>
            <person name="Wolfe K.H."/>
            <person name="Lopes M.R."/>
            <person name="Hittinger C.T."/>
            <person name="Goeker M."/>
            <person name="Salamov A.A."/>
            <person name="Wisecaver J.H."/>
            <person name="Long T.M."/>
            <person name="Calvey C.H."/>
            <person name="Aerts A.L."/>
            <person name="Barry K.W."/>
            <person name="Choi C."/>
            <person name="Clum A."/>
            <person name="Coughlan A.Y."/>
            <person name="Deshpande S."/>
            <person name="Douglass A.P."/>
            <person name="Hanson S.J."/>
            <person name="Klenk H.-P."/>
            <person name="LaButti K.M."/>
            <person name="Lapidus A."/>
            <person name="Lindquist E.A."/>
            <person name="Lipzen A.M."/>
            <person name="Meier-Kolthoff J.P."/>
            <person name="Ohm R.A."/>
            <person name="Otillar R.P."/>
            <person name="Pangilinan J.L."/>
            <person name="Peng Y."/>
            <person name="Rokas A."/>
            <person name="Rosa C.A."/>
            <person name="Scheuner C."/>
            <person name="Sibirny A.A."/>
            <person name="Slot J.C."/>
            <person name="Stielow J.B."/>
            <person name="Sun H."/>
            <person name="Kurtzman C.P."/>
            <person name="Blackwell M."/>
            <person name="Grigoriev I.V."/>
            <person name="Jeffries T.W."/>
        </authorList>
    </citation>
    <scope>NUCLEOTIDE SEQUENCE [LARGE SCALE GENOMIC DNA]</scope>
    <source>
        <strain evidence="3">ATCC 18201 / CBS 1600 / BCRC 20928 / JCM 3617 / NBRC 0987 / NRRL Y-1542</strain>
    </source>
</reference>
<feature type="compositionally biased region" description="Basic and acidic residues" evidence="1">
    <location>
        <begin position="462"/>
        <end position="478"/>
    </location>
</feature>
<feature type="compositionally biased region" description="Basic and acidic residues" evidence="1">
    <location>
        <begin position="537"/>
        <end position="564"/>
    </location>
</feature>
<protein>
    <submittedName>
        <fullName evidence="2">Uncharacterized protein</fullName>
    </submittedName>
</protein>
<keyword evidence="3" id="KW-1185">Reference proteome</keyword>
<proteinExistence type="predicted"/>
<name>A0A1E4SA82_CYBJN</name>
<organism evidence="2 3">
    <name type="scientific">Cyberlindnera jadinii (strain ATCC 18201 / CBS 1600 / BCRC 20928 / JCM 3617 / NBRC 0987 / NRRL Y-1542)</name>
    <name type="common">Torula yeast</name>
    <name type="synonym">Candida utilis</name>
    <dbReference type="NCBI Taxonomy" id="983966"/>
    <lineage>
        <taxon>Eukaryota</taxon>
        <taxon>Fungi</taxon>
        <taxon>Dikarya</taxon>
        <taxon>Ascomycota</taxon>
        <taxon>Saccharomycotina</taxon>
        <taxon>Saccharomycetes</taxon>
        <taxon>Phaffomycetales</taxon>
        <taxon>Phaffomycetaceae</taxon>
        <taxon>Cyberlindnera</taxon>
    </lineage>
</organism>
<feature type="compositionally biased region" description="Polar residues" evidence="1">
    <location>
        <begin position="355"/>
        <end position="378"/>
    </location>
</feature>
<dbReference type="GeneID" id="30990559"/>
<dbReference type="Proteomes" id="UP000094389">
    <property type="component" value="Unassembled WGS sequence"/>
</dbReference>
<dbReference type="AlphaFoldDB" id="A0A1E4SA82"/>
<feature type="compositionally biased region" description="Basic and acidic residues" evidence="1">
    <location>
        <begin position="222"/>
        <end position="232"/>
    </location>
</feature>
<accession>A0A1E4SA82</accession>
<feature type="compositionally biased region" description="Basic residues" evidence="1">
    <location>
        <begin position="517"/>
        <end position="535"/>
    </location>
</feature>
<feature type="compositionally biased region" description="Basic and acidic residues" evidence="1">
    <location>
        <begin position="581"/>
        <end position="622"/>
    </location>
</feature>
<dbReference type="EMBL" id="KV453925">
    <property type="protein sequence ID" value="ODV76430.1"/>
    <property type="molecule type" value="Genomic_DNA"/>
</dbReference>
<feature type="compositionally biased region" description="Basic and acidic residues" evidence="1">
    <location>
        <begin position="303"/>
        <end position="312"/>
    </location>
</feature>
<feature type="compositionally biased region" description="Pro residues" evidence="1">
    <location>
        <begin position="249"/>
        <end position="261"/>
    </location>
</feature>
<dbReference type="OrthoDB" id="48651at2759"/>